<dbReference type="GO" id="GO:0015074">
    <property type="term" value="P:DNA integration"/>
    <property type="evidence" value="ECO:0007669"/>
    <property type="project" value="InterPro"/>
</dbReference>
<dbReference type="Gene3D" id="3.30.420.10">
    <property type="entry name" value="Ribonuclease H-like superfamily/Ribonuclease H"/>
    <property type="match status" value="1"/>
</dbReference>
<protein>
    <submittedName>
        <fullName evidence="3">Retrovirus-related Pol polyprotein from transposon TNT 1-94</fullName>
    </submittedName>
</protein>
<reference evidence="3" key="1">
    <citation type="journal article" date="2012" name="Nat. Biotechnol.">
        <title>Draft genome sequence of pigeonpea (Cajanus cajan), an orphan legume crop of resource-poor farmers.</title>
        <authorList>
            <person name="Varshney R.K."/>
            <person name="Chen W."/>
            <person name="Li Y."/>
            <person name="Bharti A.K."/>
            <person name="Saxena R.K."/>
            <person name="Schlueter J.A."/>
            <person name="Donoghue M.T."/>
            <person name="Azam S."/>
            <person name="Fan G."/>
            <person name="Whaley A.M."/>
            <person name="Farmer A.D."/>
            <person name="Sheridan J."/>
            <person name="Iwata A."/>
            <person name="Tuteja R."/>
            <person name="Penmetsa R.V."/>
            <person name="Wu W."/>
            <person name="Upadhyaya H.D."/>
            <person name="Yang S.P."/>
            <person name="Shah T."/>
            <person name="Saxena K.B."/>
            <person name="Michael T."/>
            <person name="McCombie W.R."/>
            <person name="Yang B."/>
            <person name="Zhang G."/>
            <person name="Yang H."/>
            <person name="Wang J."/>
            <person name="Spillane C."/>
            <person name="Cook D.R."/>
            <person name="May G.D."/>
            <person name="Xu X."/>
            <person name="Jackson S.A."/>
        </authorList>
    </citation>
    <scope>NUCLEOTIDE SEQUENCE [LARGE SCALE GENOMIC DNA]</scope>
</reference>
<dbReference type="Pfam" id="PF13976">
    <property type="entry name" value="gag_pre-integrs"/>
    <property type="match status" value="1"/>
</dbReference>
<dbReference type="PANTHER" id="PTHR42648:SF28">
    <property type="entry name" value="TRANSPOSON-ENCODED PROTEIN WITH RIBONUCLEASE H-LIKE AND RETROVIRUS ZINC FINGER-LIKE DOMAINS"/>
    <property type="match status" value="1"/>
</dbReference>
<dbReference type="Pfam" id="PF00665">
    <property type="entry name" value="rve"/>
    <property type="match status" value="1"/>
</dbReference>
<dbReference type="Proteomes" id="UP000075243">
    <property type="component" value="Unassembled WGS sequence"/>
</dbReference>
<dbReference type="InterPro" id="IPR012337">
    <property type="entry name" value="RNaseH-like_sf"/>
</dbReference>
<evidence type="ECO:0000313" key="3">
    <source>
        <dbReference type="EMBL" id="KYP31739.1"/>
    </source>
</evidence>
<proteinExistence type="predicted"/>
<dbReference type="SUPFAM" id="SSF53098">
    <property type="entry name" value="Ribonuclease H-like"/>
    <property type="match status" value="1"/>
</dbReference>
<evidence type="ECO:0000256" key="1">
    <source>
        <dbReference type="SAM" id="MobiDB-lite"/>
    </source>
</evidence>
<accession>A0A151QN57</accession>
<dbReference type="GO" id="GO:0003676">
    <property type="term" value="F:nucleic acid binding"/>
    <property type="evidence" value="ECO:0007669"/>
    <property type="project" value="InterPro"/>
</dbReference>
<dbReference type="PROSITE" id="PS50994">
    <property type="entry name" value="INTEGRASE"/>
    <property type="match status" value="1"/>
</dbReference>
<dbReference type="InterPro" id="IPR039537">
    <property type="entry name" value="Retrotran_Ty1/copia-like"/>
</dbReference>
<keyword evidence="4" id="KW-1185">Reference proteome</keyword>
<organism evidence="3 4">
    <name type="scientific">Cajanus cajan</name>
    <name type="common">Pigeon pea</name>
    <name type="synonym">Cajanus indicus</name>
    <dbReference type="NCBI Taxonomy" id="3821"/>
    <lineage>
        <taxon>Eukaryota</taxon>
        <taxon>Viridiplantae</taxon>
        <taxon>Streptophyta</taxon>
        <taxon>Embryophyta</taxon>
        <taxon>Tracheophyta</taxon>
        <taxon>Spermatophyta</taxon>
        <taxon>Magnoliopsida</taxon>
        <taxon>eudicotyledons</taxon>
        <taxon>Gunneridae</taxon>
        <taxon>Pentapetalae</taxon>
        <taxon>rosids</taxon>
        <taxon>fabids</taxon>
        <taxon>Fabales</taxon>
        <taxon>Fabaceae</taxon>
        <taxon>Papilionoideae</taxon>
        <taxon>50 kb inversion clade</taxon>
        <taxon>NPAAA clade</taxon>
        <taxon>indigoferoid/millettioid clade</taxon>
        <taxon>Phaseoleae</taxon>
        <taxon>Cajanus</taxon>
    </lineage>
</organism>
<dbReference type="Gramene" id="C.cajan_42093.t">
    <property type="protein sequence ID" value="C.cajan_42093.t.cds1"/>
    <property type="gene ID" value="C.cajan_42093"/>
</dbReference>
<dbReference type="Pfam" id="PF25597">
    <property type="entry name" value="SH3_retrovirus"/>
    <property type="match status" value="1"/>
</dbReference>
<dbReference type="InterPro" id="IPR036397">
    <property type="entry name" value="RNaseH_sf"/>
</dbReference>
<gene>
    <name evidence="3" type="ORF">KK1_047796</name>
</gene>
<name>A0A151QN57_CAJCA</name>
<dbReference type="InterPro" id="IPR025724">
    <property type="entry name" value="GAG-pre-integrase_dom"/>
</dbReference>
<dbReference type="InterPro" id="IPR001584">
    <property type="entry name" value="Integrase_cat-core"/>
</dbReference>
<dbReference type="InterPro" id="IPR057670">
    <property type="entry name" value="SH3_retrovirus"/>
</dbReference>
<feature type="domain" description="Integrase catalytic" evidence="2">
    <location>
        <begin position="176"/>
        <end position="342"/>
    </location>
</feature>
<dbReference type="AlphaFoldDB" id="A0A151QN57"/>
<evidence type="ECO:0000313" key="4">
    <source>
        <dbReference type="Proteomes" id="UP000075243"/>
    </source>
</evidence>
<dbReference type="EMBL" id="KQ485707">
    <property type="protein sequence ID" value="KYP31739.1"/>
    <property type="molecule type" value="Genomic_DNA"/>
</dbReference>
<dbReference type="PANTHER" id="PTHR42648">
    <property type="entry name" value="TRANSPOSASE, PUTATIVE-RELATED"/>
    <property type="match status" value="1"/>
</dbReference>
<evidence type="ECO:0000259" key="2">
    <source>
        <dbReference type="PROSITE" id="PS50994"/>
    </source>
</evidence>
<feature type="region of interest" description="Disordered" evidence="1">
    <location>
        <begin position="432"/>
        <end position="477"/>
    </location>
</feature>
<dbReference type="OMA" id="WHERFSH"/>
<sequence>MTNNTRFLTNKKKYLGNLNIHTAGGNQLPITTTGDISSSLTNVFVAPGLTSNLISVGQLVENDCRVQFSQSGCLVQDQHLGTIISKGPKVGRLFPIHFSLSPSLSLPLVSCNSAIVDYQVWHRRLRHPNSNVLHDMLKSSFLGNKHTPSLNDIHFDCIPCKLGKSKILPFPTHQSHVSQPFDIIHSDVWGIAPVTSHAYYKYFVTFIDDYSHFTWVYFLCSKDEVFATFKFFYAYVQAQFSSKIKILRSDNGGEYTSHLFQEFLQTNGILSQRSCPSTPQQNGVAERKNFHLLDVVRTLLLESHVPSRFWCEALSTAVHLINKLPSLSISNESPFTRLFGHPPNYSTLRIFGCACYVHLPPQERTKLTAQFVECAFLGYSSHQNDFLCYDPKLHQIRVSRNVIFLENVYFFAKHPDSFSSTISGLPLFTNSSAGPSSSRPLLTYQRKKTTRQHQQAESHGPLPDNSLAVDPVQASAP</sequence>